<name>A0A7Y9LM32_9BURK</name>
<feature type="signal peptide" evidence="2">
    <location>
        <begin position="1"/>
        <end position="22"/>
    </location>
</feature>
<accession>A0A7Y9LM32</accession>
<keyword evidence="3" id="KW-0449">Lipoprotein</keyword>
<dbReference type="Proteomes" id="UP000542125">
    <property type="component" value="Unassembled WGS sequence"/>
</dbReference>
<dbReference type="PROSITE" id="PS51257">
    <property type="entry name" value="PROKAR_LIPOPROTEIN"/>
    <property type="match status" value="1"/>
</dbReference>
<keyword evidence="4" id="KW-1185">Reference proteome</keyword>
<evidence type="ECO:0000256" key="2">
    <source>
        <dbReference type="SAM" id="SignalP"/>
    </source>
</evidence>
<evidence type="ECO:0000313" key="4">
    <source>
        <dbReference type="Proteomes" id="UP000542125"/>
    </source>
</evidence>
<dbReference type="EMBL" id="JACBYR010000001">
    <property type="protein sequence ID" value="NYE81825.1"/>
    <property type="molecule type" value="Genomic_DNA"/>
</dbReference>
<gene>
    <name evidence="3" type="ORF">FHW18_001096</name>
</gene>
<organism evidence="3 4">
    <name type="scientific">Pigmentiphaga litoralis</name>
    <dbReference type="NCBI Taxonomy" id="516702"/>
    <lineage>
        <taxon>Bacteria</taxon>
        <taxon>Pseudomonadati</taxon>
        <taxon>Pseudomonadota</taxon>
        <taxon>Betaproteobacteria</taxon>
        <taxon>Burkholderiales</taxon>
        <taxon>Alcaligenaceae</taxon>
        <taxon>Pigmentiphaga</taxon>
    </lineage>
</organism>
<reference evidence="3 4" key="1">
    <citation type="submission" date="2020-07" db="EMBL/GenBank/DDBJ databases">
        <title>Genomic Encyclopedia of Type Strains, Phase IV (KMG-V): Genome sequencing to study the core and pangenomes of soil and plant-associated prokaryotes.</title>
        <authorList>
            <person name="Whitman W."/>
        </authorList>
    </citation>
    <scope>NUCLEOTIDE SEQUENCE [LARGE SCALE GENOMIC DNA]</scope>
    <source>
        <strain evidence="3 4">SAS40</strain>
    </source>
</reference>
<keyword evidence="2" id="KW-0732">Signal</keyword>
<feature type="region of interest" description="Disordered" evidence="1">
    <location>
        <begin position="172"/>
        <end position="197"/>
    </location>
</feature>
<protein>
    <submittedName>
        <fullName evidence="3">Outer membrane murein-binding lipoprotein Lpp</fullName>
    </submittedName>
</protein>
<evidence type="ECO:0000313" key="3">
    <source>
        <dbReference type="EMBL" id="NYE81825.1"/>
    </source>
</evidence>
<comment type="caution">
    <text evidence="3">The sequence shown here is derived from an EMBL/GenBank/DDBJ whole genome shotgun (WGS) entry which is preliminary data.</text>
</comment>
<feature type="chain" id="PRO_5031303545" evidence="2">
    <location>
        <begin position="23"/>
        <end position="197"/>
    </location>
</feature>
<sequence>MRVRQLIAAAVIGLAVVLAGCASEPQKHVDTCKELATNAVAHIECVQGRLRSDPFTPQDVQSRIDFMAVSARSLDARMAAGEITREEAQATYETLGRELDRPPAPGSSTVYLSKETLDVIRLPADTPAFSRFIQPAPSARGAYTNLLTESKTEPSGSSAPCVLSTCGSTSVKGYYRKDGTYVRPHTRSSSGSGRGRR</sequence>
<dbReference type="AlphaFoldDB" id="A0A7Y9LM32"/>
<proteinExistence type="predicted"/>
<evidence type="ECO:0000256" key="1">
    <source>
        <dbReference type="SAM" id="MobiDB-lite"/>
    </source>
</evidence>